<dbReference type="EMBL" id="CAJPIZ010003317">
    <property type="protein sequence ID" value="CAG2106213.1"/>
    <property type="molecule type" value="Genomic_DNA"/>
</dbReference>
<dbReference type="InterPro" id="IPR016024">
    <property type="entry name" value="ARM-type_fold"/>
</dbReference>
<evidence type="ECO:0000313" key="16">
    <source>
        <dbReference type="EMBL" id="CAD7625783.1"/>
    </source>
</evidence>
<evidence type="ECO:0000256" key="7">
    <source>
        <dbReference type="ARBA" id="ARBA00022833"/>
    </source>
</evidence>
<dbReference type="CDD" id="cd16688">
    <property type="entry name" value="RING-H2_Vps11"/>
    <property type="match status" value="1"/>
</dbReference>
<evidence type="ECO:0000256" key="14">
    <source>
        <dbReference type="SAM" id="Coils"/>
    </source>
</evidence>
<dbReference type="Proteomes" id="UP000759131">
    <property type="component" value="Unassembled WGS sequence"/>
</dbReference>
<dbReference type="InterPro" id="IPR057308">
    <property type="entry name" value="CHCR_PEP5_VPS11"/>
</dbReference>
<dbReference type="GO" id="GO:0031902">
    <property type="term" value="C:late endosome membrane"/>
    <property type="evidence" value="ECO:0007669"/>
    <property type="project" value="UniProtKB-SubCell"/>
</dbReference>
<keyword evidence="17" id="KW-1185">Reference proteome</keyword>
<dbReference type="InterPro" id="IPR036322">
    <property type="entry name" value="WD40_repeat_dom_sf"/>
</dbReference>
<dbReference type="Gene3D" id="3.30.40.10">
    <property type="entry name" value="Zinc/RING finger domain, C3HC4 (zinc finger)"/>
    <property type="match status" value="1"/>
</dbReference>
<dbReference type="SUPFAM" id="SSF57850">
    <property type="entry name" value="RING/U-box"/>
    <property type="match status" value="1"/>
</dbReference>
<protein>
    <recommendedName>
        <fullName evidence="11">Vacuolar protein sorting-associated protein 11 homolog</fullName>
    </recommendedName>
</protein>
<evidence type="ECO:0000256" key="13">
    <source>
        <dbReference type="PROSITE-ProRule" id="PRU01006"/>
    </source>
</evidence>
<dbReference type="GO" id="GO:0048284">
    <property type="term" value="P:organelle fusion"/>
    <property type="evidence" value="ECO:0007669"/>
    <property type="project" value="TreeGrafter"/>
</dbReference>
<proteinExistence type="inferred from homology"/>
<evidence type="ECO:0000256" key="4">
    <source>
        <dbReference type="ARBA" id="ARBA00022448"/>
    </source>
</evidence>
<evidence type="ECO:0000256" key="10">
    <source>
        <dbReference type="ARBA" id="ARBA00023228"/>
    </source>
</evidence>
<dbReference type="GO" id="GO:0030674">
    <property type="term" value="F:protein-macromolecule adaptor activity"/>
    <property type="evidence" value="ECO:0007669"/>
    <property type="project" value="TreeGrafter"/>
</dbReference>
<evidence type="ECO:0000256" key="5">
    <source>
        <dbReference type="ARBA" id="ARBA00022723"/>
    </source>
</evidence>
<dbReference type="GO" id="GO:0006904">
    <property type="term" value="P:vesicle docking involved in exocytosis"/>
    <property type="evidence" value="ECO:0007669"/>
    <property type="project" value="TreeGrafter"/>
</dbReference>
<evidence type="ECO:0000256" key="3">
    <source>
        <dbReference type="ARBA" id="ARBA00007070"/>
    </source>
</evidence>
<evidence type="ECO:0000259" key="15">
    <source>
        <dbReference type="PROSITE" id="PS50089"/>
    </source>
</evidence>
<dbReference type="GO" id="GO:0005764">
    <property type="term" value="C:lysosome"/>
    <property type="evidence" value="ECO:0007669"/>
    <property type="project" value="UniProtKB-SubCell"/>
</dbReference>
<feature type="coiled-coil region" evidence="14">
    <location>
        <begin position="788"/>
        <end position="822"/>
    </location>
</feature>
<feature type="repeat" description="CHCR" evidence="13">
    <location>
        <begin position="591"/>
        <end position="747"/>
    </location>
</feature>
<keyword evidence="4" id="KW-0813">Transport</keyword>
<sequence>MAFLQWRRFNFFDKQILKEETNPLHELFTKTKITCSSSGGSHVILGDNNGWIHIMDRQLEYTSFLAYKDVVSHCHQVISSPYLVTVGVDETGSDPAVKIWNREKLNSDGVPHCCRVIRLATGQEDPSPVTAIDVLDTMMMCIGFGNGKLMILRGDITRDKNCKHKTIPISSNAITGLSFKNNSLHNIKTHHKQIVLFISTTKEIMSYNLTVRDKEMRSTLDNFGCNPGCCCLKSDPKQLEALYIIGRKDAIYFYQSDERGPCLAFEGEKLLLYWYRSYLIVIGKESAMNAAISGEKLSSNGTENMNIITIYDISRKFIAYSSPIPSVCHVFGEWGSLYLITNDDRVVYLKERDTQTKLEMLFKKSQFSLAIELAKSQQYDSDALSDIFKQYGDHLYRKGDHDAAIAQYIHTIGRLEASYVIRKFLDAQRIHNLTAYLQALHRKGLANEDHTTLLINCYVKLKDKTKLDQFLKSDECDTNILQYDVEIAIKVLRQAGYYDNALYLARRHKRNDSFLKIILEDKCDANAAIDYMTRMEWTEVTQYMKRYGRLLIHEEPDKTTLLLKKLCTDYKPSDDHLSEDDVTAGLDVLSGNTANNRSNPEEFIHIFVKNTPKLIEFLEFMAETREEDCSPEVHNTLLELYLQSYKNEIKEDGLAIKESQILKLLKSGKAKYELEQAMVLCQMSHFDAGLLYLYEKAKMFKQILNYFIASKDSTKVLETCERYGNDETNLWVDALWYFSKTDDNDRTIQVLNEIERRRLLQPIMIIEILSRSECATLAVVKDYLIRWLTRESEQIAENERLIDQFKDDTEKMRQQIEDMKNSPKVFQATKCSACKHPLELPSVHFMCNHSYHQHCFESYTAENDSDCPLCLPENRKILNQIQSLENNKNVNEMFEKQIQETDDCFSLISDYFSQGIFNRVTLVTDDGILQSGPSNARPKSLNLVQNK</sequence>
<keyword evidence="14" id="KW-0175">Coiled coil</keyword>
<feature type="domain" description="RING-type" evidence="15">
    <location>
        <begin position="831"/>
        <end position="870"/>
    </location>
</feature>
<dbReference type="InterPro" id="IPR011990">
    <property type="entry name" value="TPR-like_helical_dom_sf"/>
</dbReference>
<dbReference type="GO" id="GO:0007032">
    <property type="term" value="P:endosome organization"/>
    <property type="evidence" value="ECO:0007669"/>
    <property type="project" value="TreeGrafter"/>
</dbReference>
<dbReference type="GO" id="GO:0006886">
    <property type="term" value="P:intracellular protein transport"/>
    <property type="evidence" value="ECO:0007669"/>
    <property type="project" value="UniProtKB-UniRule"/>
</dbReference>
<dbReference type="GO" id="GO:0007033">
    <property type="term" value="P:vacuole organization"/>
    <property type="evidence" value="ECO:0007669"/>
    <property type="project" value="TreeGrafter"/>
</dbReference>
<dbReference type="PANTHER" id="PTHR23323">
    <property type="entry name" value="VACUOLAR PROTEIN SORTING-ASSOCIATED PROTEIN"/>
    <property type="match status" value="1"/>
</dbReference>
<dbReference type="PROSITE" id="PS50089">
    <property type="entry name" value="ZF_RING_2"/>
    <property type="match status" value="1"/>
</dbReference>
<feature type="repeat" description="CHCR" evidence="13">
    <location>
        <begin position="408"/>
        <end position="560"/>
    </location>
</feature>
<dbReference type="PIRSF" id="PIRSF007860">
    <property type="entry name" value="VPS11"/>
    <property type="match status" value="1"/>
</dbReference>
<keyword evidence="8" id="KW-0653">Protein transport</keyword>
<evidence type="ECO:0000256" key="12">
    <source>
        <dbReference type="PROSITE-ProRule" id="PRU00175"/>
    </source>
</evidence>
<dbReference type="InterPro" id="IPR013083">
    <property type="entry name" value="Znf_RING/FYVE/PHD"/>
</dbReference>
<dbReference type="Gene3D" id="1.25.40.10">
    <property type="entry name" value="Tetratricopeptide repeat domain"/>
    <property type="match status" value="1"/>
</dbReference>
<dbReference type="InterPro" id="IPR016528">
    <property type="entry name" value="VPS11"/>
</dbReference>
<dbReference type="PROSITE" id="PS50236">
    <property type="entry name" value="CHCR"/>
    <property type="match status" value="2"/>
</dbReference>
<dbReference type="PANTHER" id="PTHR23323:SF24">
    <property type="entry name" value="VACUOLAR PROTEIN SORTING-ASSOCIATED PROTEIN 11 HOMOLOG"/>
    <property type="match status" value="1"/>
</dbReference>
<dbReference type="EMBL" id="OC857892">
    <property type="protein sequence ID" value="CAD7625783.1"/>
    <property type="molecule type" value="Genomic_DNA"/>
</dbReference>
<organism evidence="16">
    <name type="scientific">Medioppia subpectinata</name>
    <dbReference type="NCBI Taxonomy" id="1979941"/>
    <lineage>
        <taxon>Eukaryota</taxon>
        <taxon>Metazoa</taxon>
        <taxon>Ecdysozoa</taxon>
        <taxon>Arthropoda</taxon>
        <taxon>Chelicerata</taxon>
        <taxon>Arachnida</taxon>
        <taxon>Acari</taxon>
        <taxon>Acariformes</taxon>
        <taxon>Sarcoptiformes</taxon>
        <taxon>Oribatida</taxon>
        <taxon>Brachypylina</taxon>
        <taxon>Oppioidea</taxon>
        <taxon>Oppiidae</taxon>
        <taxon>Medioppia</taxon>
    </lineage>
</organism>
<keyword evidence="10" id="KW-0458">Lysosome</keyword>
<dbReference type="OrthoDB" id="26184at2759"/>
<comment type="subcellular location">
    <subcellularLocation>
        <location evidence="2">Late endosome membrane</location>
        <topology evidence="2">Peripheral membrane protein</topology>
        <orientation evidence="2">Cytoplasmic side</orientation>
    </subcellularLocation>
    <subcellularLocation>
        <location evidence="1">Lysosome</location>
    </subcellularLocation>
</comment>
<name>A0A7R9PZ89_9ACAR</name>
<accession>A0A7R9PZ89</accession>
<comment type="similarity">
    <text evidence="3 11">Belongs to the VPS11 family.</text>
</comment>
<dbReference type="AlphaFoldDB" id="A0A7R9PZ89"/>
<dbReference type="Pfam" id="PF23341">
    <property type="entry name" value="PEP5_VPS11_N"/>
    <property type="match status" value="1"/>
</dbReference>
<keyword evidence="7" id="KW-0862">Zinc</keyword>
<evidence type="ECO:0000256" key="2">
    <source>
        <dbReference type="ARBA" id="ARBA00004492"/>
    </source>
</evidence>
<keyword evidence="5" id="KW-0479">Metal-binding</keyword>
<dbReference type="Pfam" id="PF12451">
    <property type="entry name" value="VPS11_C"/>
    <property type="match status" value="1"/>
</dbReference>
<evidence type="ECO:0000256" key="6">
    <source>
        <dbReference type="ARBA" id="ARBA00022771"/>
    </source>
</evidence>
<dbReference type="Pfam" id="PF23356">
    <property type="entry name" value="TPR_PEP5_VPS11"/>
    <property type="match status" value="1"/>
</dbReference>
<dbReference type="InterPro" id="IPR057307">
    <property type="entry name" value="PEP5_VPS11_N"/>
</dbReference>
<keyword evidence="6 12" id="KW-0863">Zinc-finger</keyword>
<reference evidence="16" key="1">
    <citation type="submission" date="2020-11" db="EMBL/GenBank/DDBJ databases">
        <authorList>
            <person name="Tran Van P."/>
        </authorList>
    </citation>
    <scope>NUCLEOTIDE SEQUENCE</scope>
</reference>
<gene>
    <name evidence="16" type="ORF">OSB1V03_LOCUS6216</name>
</gene>
<evidence type="ECO:0000256" key="11">
    <source>
        <dbReference type="PIRNR" id="PIRNR007860"/>
    </source>
</evidence>
<evidence type="ECO:0000256" key="1">
    <source>
        <dbReference type="ARBA" id="ARBA00004371"/>
    </source>
</evidence>
<dbReference type="InterPro" id="IPR000547">
    <property type="entry name" value="Clathrin_H-chain/VPS_repeat"/>
</dbReference>
<dbReference type="InterPro" id="IPR024763">
    <property type="entry name" value="VPS11_C"/>
</dbReference>
<dbReference type="SUPFAM" id="SSF50978">
    <property type="entry name" value="WD40 repeat-like"/>
    <property type="match status" value="1"/>
</dbReference>
<keyword evidence="9 11" id="KW-0472">Membrane</keyword>
<evidence type="ECO:0000313" key="17">
    <source>
        <dbReference type="Proteomes" id="UP000759131"/>
    </source>
</evidence>
<evidence type="ECO:0000256" key="9">
    <source>
        <dbReference type="ARBA" id="ARBA00023136"/>
    </source>
</evidence>
<evidence type="ECO:0000256" key="8">
    <source>
        <dbReference type="ARBA" id="ARBA00022927"/>
    </source>
</evidence>
<dbReference type="GO" id="GO:0030897">
    <property type="term" value="C:HOPS complex"/>
    <property type="evidence" value="ECO:0007669"/>
    <property type="project" value="TreeGrafter"/>
</dbReference>
<dbReference type="SUPFAM" id="SSF48371">
    <property type="entry name" value="ARM repeat"/>
    <property type="match status" value="1"/>
</dbReference>
<dbReference type="GO" id="GO:0008270">
    <property type="term" value="F:zinc ion binding"/>
    <property type="evidence" value="ECO:0007669"/>
    <property type="project" value="UniProtKB-KW"/>
</dbReference>
<dbReference type="InterPro" id="IPR001841">
    <property type="entry name" value="Znf_RING"/>
</dbReference>